<dbReference type="Proteomes" id="UP000053240">
    <property type="component" value="Unassembled WGS sequence"/>
</dbReference>
<dbReference type="InParanoid" id="A0A0N0PCF3"/>
<reference evidence="1 2" key="1">
    <citation type="journal article" date="2015" name="Nat. Commun.">
        <title>Outbred genome sequencing and CRISPR/Cas9 gene editing in butterflies.</title>
        <authorList>
            <person name="Li X."/>
            <person name="Fan D."/>
            <person name="Zhang W."/>
            <person name="Liu G."/>
            <person name="Zhang L."/>
            <person name="Zhao L."/>
            <person name="Fang X."/>
            <person name="Chen L."/>
            <person name="Dong Y."/>
            <person name="Chen Y."/>
            <person name="Ding Y."/>
            <person name="Zhao R."/>
            <person name="Feng M."/>
            <person name="Zhu Y."/>
            <person name="Feng Y."/>
            <person name="Jiang X."/>
            <person name="Zhu D."/>
            <person name="Xiang H."/>
            <person name="Feng X."/>
            <person name="Li S."/>
            <person name="Wang J."/>
            <person name="Zhang G."/>
            <person name="Kronforst M.R."/>
            <person name="Wang W."/>
        </authorList>
    </citation>
    <scope>NUCLEOTIDE SEQUENCE [LARGE SCALE GENOMIC DNA]</scope>
    <source>
        <strain evidence="1">Ya'a_city_454_Pm</strain>
        <tissue evidence="1">Whole body</tissue>
    </source>
</reference>
<proteinExistence type="predicted"/>
<protein>
    <submittedName>
        <fullName evidence="1">Uncharacterized protein</fullName>
    </submittedName>
</protein>
<dbReference type="EMBL" id="KQ460652">
    <property type="protein sequence ID" value="KPJ12975.1"/>
    <property type="molecule type" value="Genomic_DNA"/>
</dbReference>
<evidence type="ECO:0000313" key="1">
    <source>
        <dbReference type="EMBL" id="KPJ12975.1"/>
    </source>
</evidence>
<sequence length="84" mass="10185">MCRELLQTIKKRKVAYLGHVLRHKDYDLLQLIMMGKIAGKRRTGRRKKSWLRNIKEWTNIASVEHLFRFSQDRQKFTEVTAKFH</sequence>
<name>A0A0N0PCF3_PAPMA</name>
<organism evidence="1 2">
    <name type="scientific">Papilio machaon</name>
    <name type="common">Old World swallowtail butterfly</name>
    <dbReference type="NCBI Taxonomy" id="76193"/>
    <lineage>
        <taxon>Eukaryota</taxon>
        <taxon>Metazoa</taxon>
        <taxon>Ecdysozoa</taxon>
        <taxon>Arthropoda</taxon>
        <taxon>Hexapoda</taxon>
        <taxon>Insecta</taxon>
        <taxon>Pterygota</taxon>
        <taxon>Neoptera</taxon>
        <taxon>Endopterygota</taxon>
        <taxon>Lepidoptera</taxon>
        <taxon>Glossata</taxon>
        <taxon>Ditrysia</taxon>
        <taxon>Papilionoidea</taxon>
        <taxon>Papilionidae</taxon>
        <taxon>Papilioninae</taxon>
        <taxon>Papilio</taxon>
    </lineage>
</organism>
<accession>A0A0N0PCF3</accession>
<keyword evidence="2" id="KW-1185">Reference proteome</keyword>
<dbReference type="AlphaFoldDB" id="A0A0N0PCF3"/>
<gene>
    <name evidence="1" type="ORF">RR48_01846</name>
</gene>
<evidence type="ECO:0000313" key="2">
    <source>
        <dbReference type="Proteomes" id="UP000053240"/>
    </source>
</evidence>